<evidence type="ECO:0000256" key="2">
    <source>
        <dbReference type="ARBA" id="ARBA00022729"/>
    </source>
</evidence>
<evidence type="ECO:0000256" key="5">
    <source>
        <dbReference type="ARBA" id="ARBA00023284"/>
    </source>
</evidence>
<evidence type="ECO:0000256" key="3">
    <source>
        <dbReference type="ARBA" id="ARBA00023002"/>
    </source>
</evidence>
<accession>A0ABS4D443</accession>
<comment type="caution">
    <text evidence="7">The sequence shown here is derived from an EMBL/GenBank/DDBJ whole genome shotgun (WGS) entry which is preliminary data.</text>
</comment>
<keyword evidence="5" id="KW-0676">Redox-active center</keyword>
<evidence type="ECO:0000313" key="7">
    <source>
        <dbReference type="EMBL" id="MBP1464201.1"/>
    </source>
</evidence>
<dbReference type="EMBL" id="SIJK02000001">
    <property type="protein sequence ID" value="MBP1464201.1"/>
    <property type="molecule type" value="Genomic_DNA"/>
</dbReference>
<gene>
    <name evidence="7" type="ORF">EYB53_000635</name>
</gene>
<dbReference type="Gene3D" id="3.40.30.10">
    <property type="entry name" value="Glutaredoxin"/>
    <property type="match status" value="1"/>
</dbReference>
<dbReference type="SUPFAM" id="SSF52833">
    <property type="entry name" value="Thioredoxin-like"/>
    <property type="match status" value="1"/>
</dbReference>
<keyword evidence="3" id="KW-0560">Oxidoreductase</keyword>
<comment type="similarity">
    <text evidence="1">Belongs to the thioredoxin family. DsbA subfamily.</text>
</comment>
<reference evidence="7 8" key="1">
    <citation type="submission" date="2021-03" db="EMBL/GenBank/DDBJ databases">
        <authorList>
            <person name="Grouzdev D.S."/>
        </authorList>
    </citation>
    <scope>NUCLEOTIDE SEQUENCE [LARGE SCALE GENOMIC DNA]</scope>
    <source>
        <strain evidence="7 8">M50-1</strain>
    </source>
</reference>
<dbReference type="InterPro" id="IPR012336">
    <property type="entry name" value="Thioredoxin-like_fold"/>
</dbReference>
<feature type="domain" description="Thioredoxin-like fold" evidence="6">
    <location>
        <begin position="4"/>
        <end position="134"/>
    </location>
</feature>
<dbReference type="Proteomes" id="UP001193081">
    <property type="component" value="Unassembled WGS sequence"/>
</dbReference>
<keyword evidence="2" id="KW-0732">Signal</keyword>
<evidence type="ECO:0000256" key="4">
    <source>
        <dbReference type="ARBA" id="ARBA00023157"/>
    </source>
</evidence>
<evidence type="ECO:0000313" key="8">
    <source>
        <dbReference type="Proteomes" id="UP001193081"/>
    </source>
</evidence>
<dbReference type="InterPro" id="IPR036249">
    <property type="entry name" value="Thioredoxin-like_sf"/>
</dbReference>
<dbReference type="PANTHER" id="PTHR13887">
    <property type="entry name" value="GLUTATHIONE S-TRANSFERASE KAPPA"/>
    <property type="match status" value="1"/>
</dbReference>
<name>A0ABS4D443_9CHLR</name>
<protein>
    <submittedName>
        <fullName evidence="7">Thioredoxin domain-containing protein</fullName>
    </submittedName>
</protein>
<dbReference type="PANTHER" id="PTHR13887:SF14">
    <property type="entry name" value="DISULFIDE BOND FORMATION PROTEIN D"/>
    <property type="match status" value="1"/>
</dbReference>
<organism evidence="7 8">
    <name type="scientific">Candidatus Chloroploca mongolica</name>
    <dbReference type="NCBI Taxonomy" id="2528176"/>
    <lineage>
        <taxon>Bacteria</taxon>
        <taxon>Bacillati</taxon>
        <taxon>Chloroflexota</taxon>
        <taxon>Chloroflexia</taxon>
        <taxon>Chloroflexales</taxon>
        <taxon>Chloroflexineae</taxon>
        <taxon>Oscillochloridaceae</taxon>
        <taxon>Candidatus Chloroploca</taxon>
    </lineage>
</organism>
<evidence type="ECO:0000256" key="1">
    <source>
        <dbReference type="ARBA" id="ARBA00005791"/>
    </source>
</evidence>
<dbReference type="Pfam" id="PF13462">
    <property type="entry name" value="Thioredoxin_4"/>
    <property type="match status" value="1"/>
</dbReference>
<keyword evidence="4" id="KW-1015">Disulfide bond</keyword>
<keyword evidence="8" id="KW-1185">Reference proteome</keyword>
<proteinExistence type="inferred from homology"/>
<evidence type="ECO:0000259" key="6">
    <source>
        <dbReference type="Pfam" id="PF13462"/>
    </source>
</evidence>
<sequence length="140" mass="15405">METEPQLIEQYIKTGTVKLVYRHLVQLGDRSLRLAEASECAADQGKFWPMRQAIYARYNQILFDTEQELAAAAADADVDLAQLNACLDAATHRAAVRADHDAATAEGIRSRPVFRLGERTLIGAQPFTVFQDLIAQASGS</sequence>